<evidence type="ECO:0000256" key="3">
    <source>
        <dbReference type="ARBA" id="ARBA00013208"/>
    </source>
</evidence>
<dbReference type="InterPro" id="IPR019533">
    <property type="entry name" value="Peptidase_S26"/>
</dbReference>
<dbReference type="GO" id="GO:0009003">
    <property type="term" value="F:signal peptidase activity"/>
    <property type="evidence" value="ECO:0007669"/>
    <property type="project" value="UniProtKB-EC"/>
</dbReference>
<dbReference type="EC" id="3.4.21.89" evidence="3"/>
<dbReference type="EMBL" id="BARV01014296">
    <property type="protein sequence ID" value="GAI30926.1"/>
    <property type="molecule type" value="Genomic_DNA"/>
</dbReference>
<dbReference type="PANTHER" id="PTHR43390:SF1">
    <property type="entry name" value="CHLOROPLAST PROCESSING PEPTIDASE"/>
    <property type="match status" value="1"/>
</dbReference>
<dbReference type="GO" id="GO:0006465">
    <property type="term" value="P:signal peptide processing"/>
    <property type="evidence" value="ECO:0007669"/>
    <property type="project" value="InterPro"/>
</dbReference>
<sequence length="59" mass="6532">GKLGVEGETFVVPNNSIFVLGDNSRISMDSRFFGSVPEADLIGKAYKIYWPPKRMGPIE</sequence>
<evidence type="ECO:0000256" key="1">
    <source>
        <dbReference type="ARBA" id="ARBA00000677"/>
    </source>
</evidence>
<proteinExistence type="inferred from homology"/>
<dbReference type="Gene3D" id="2.10.109.10">
    <property type="entry name" value="Umud Fragment, subunit A"/>
    <property type="match status" value="1"/>
</dbReference>
<accession>X1NL35</accession>
<comment type="catalytic activity">
    <reaction evidence="1">
        <text>Cleavage of hydrophobic, N-terminal signal or leader sequences from secreted and periplasmic proteins.</text>
        <dbReference type="EC" id="3.4.21.89"/>
    </reaction>
</comment>
<evidence type="ECO:0000259" key="5">
    <source>
        <dbReference type="Pfam" id="PF10502"/>
    </source>
</evidence>
<keyword evidence="4" id="KW-0378">Hydrolase</keyword>
<dbReference type="InterPro" id="IPR036286">
    <property type="entry name" value="LexA/Signal_pep-like_sf"/>
</dbReference>
<dbReference type="PANTHER" id="PTHR43390">
    <property type="entry name" value="SIGNAL PEPTIDASE I"/>
    <property type="match status" value="1"/>
</dbReference>
<dbReference type="InterPro" id="IPR000223">
    <property type="entry name" value="Pept_S26A_signal_pept_1"/>
</dbReference>
<dbReference type="PROSITE" id="PS00761">
    <property type="entry name" value="SPASE_I_3"/>
    <property type="match status" value="1"/>
</dbReference>
<dbReference type="InterPro" id="IPR019758">
    <property type="entry name" value="Pept_S26A_signal_pept_1_CS"/>
</dbReference>
<comment type="caution">
    <text evidence="6">The sequence shown here is derived from an EMBL/GenBank/DDBJ whole genome shotgun (WGS) entry which is preliminary data.</text>
</comment>
<evidence type="ECO:0000256" key="4">
    <source>
        <dbReference type="ARBA" id="ARBA00022801"/>
    </source>
</evidence>
<comment type="similarity">
    <text evidence="2">Belongs to the peptidase S26 family.</text>
</comment>
<evidence type="ECO:0000256" key="2">
    <source>
        <dbReference type="ARBA" id="ARBA00009370"/>
    </source>
</evidence>
<feature type="domain" description="Peptidase S26" evidence="5">
    <location>
        <begin position="10"/>
        <end position="50"/>
    </location>
</feature>
<dbReference type="GO" id="GO:0016020">
    <property type="term" value="C:membrane"/>
    <property type="evidence" value="ECO:0007669"/>
    <property type="project" value="InterPro"/>
</dbReference>
<name>X1NL35_9ZZZZ</name>
<dbReference type="Pfam" id="PF10502">
    <property type="entry name" value="Peptidase_S26"/>
    <property type="match status" value="1"/>
</dbReference>
<dbReference type="GO" id="GO:0004252">
    <property type="term" value="F:serine-type endopeptidase activity"/>
    <property type="evidence" value="ECO:0007669"/>
    <property type="project" value="InterPro"/>
</dbReference>
<protein>
    <recommendedName>
        <fullName evidence="3">signal peptidase I</fullName>
        <ecNumber evidence="3">3.4.21.89</ecNumber>
    </recommendedName>
</protein>
<evidence type="ECO:0000313" key="6">
    <source>
        <dbReference type="EMBL" id="GAI30926.1"/>
    </source>
</evidence>
<dbReference type="NCBIfam" id="TIGR02227">
    <property type="entry name" value="sigpep_I_bact"/>
    <property type="match status" value="1"/>
</dbReference>
<dbReference type="SUPFAM" id="SSF51306">
    <property type="entry name" value="LexA/Signal peptidase"/>
    <property type="match status" value="1"/>
</dbReference>
<dbReference type="AlphaFoldDB" id="X1NL35"/>
<dbReference type="CDD" id="cd06530">
    <property type="entry name" value="S26_SPase_I"/>
    <property type="match status" value="1"/>
</dbReference>
<gene>
    <name evidence="6" type="ORF">S06H3_25086</name>
</gene>
<reference evidence="6" key="1">
    <citation type="journal article" date="2014" name="Front. Microbiol.">
        <title>High frequency of phylogenetically diverse reductive dehalogenase-homologous genes in deep subseafloor sedimentary metagenomes.</title>
        <authorList>
            <person name="Kawai M."/>
            <person name="Futagami T."/>
            <person name="Toyoda A."/>
            <person name="Takaki Y."/>
            <person name="Nishi S."/>
            <person name="Hori S."/>
            <person name="Arai W."/>
            <person name="Tsubouchi T."/>
            <person name="Morono Y."/>
            <person name="Uchiyama I."/>
            <person name="Ito T."/>
            <person name="Fujiyama A."/>
            <person name="Inagaki F."/>
            <person name="Takami H."/>
        </authorList>
    </citation>
    <scope>NUCLEOTIDE SEQUENCE</scope>
    <source>
        <strain evidence="6">Expedition CK06-06</strain>
    </source>
</reference>
<organism evidence="6">
    <name type="scientific">marine sediment metagenome</name>
    <dbReference type="NCBI Taxonomy" id="412755"/>
    <lineage>
        <taxon>unclassified sequences</taxon>
        <taxon>metagenomes</taxon>
        <taxon>ecological metagenomes</taxon>
    </lineage>
</organism>
<feature type="non-terminal residue" evidence="6">
    <location>
        <position position="1"/>
    </location>
</feature>